<dbReference type="Gramene" id="RZC54667">
    <property type="protein sequence ID" value="RZC54667"/>
    <property type="gene ID" value="C5167_013530"/>
</dbReference>
<evidence type="ECO:0000313" key="1">
    <source>
        <dbReference type="EMBL" id="RZC54667.1"/>
    </source>
</evidence>
<protein>
    <submittedName>
        <fullName evidence="1">Uncharacterized protein</fullName>
    </submittedName>
</protein>
<dbReference type="EMBL" id="CM010717">
    <property type="protein sequence ID" value="RZC54667.1"/>
    <property type="molecule type" value="Genomic_DNA"/>
</dbReference>
<organism evidence="1 2">
    <name type="scientific">Papaver somniferum</name>
    <name type="common">Opium poppy</name>
    <dbReference type="NCBI Taxonomy" id="3469"/>
    <lineage>
        <taxon>Eukaryota</taxon>
        <taxon>Viridiplantae</taxon>
        <taxon>Streptophyta</taxon>
        <taxon>Embryophyta</taxon>
        <taxon>Tracheophyta</taxon>
        <taxon>Spermatophyta</taxon>
        <taxon>Magnoliopsida</taxon>
        <taxon>Ranunculales</taxon>
        <taxon>Papaveraceae</taxon>
        <taxon>Papaveroideae</taxon>
        <taxon>Papaver</taxon>
    </lineage>
</organism>
<gene>
    <name evidence="1" type="ORF">C5167_013530</name>
</gene>
<keyword evidence="2" id="KW-1185">Reference proteome</keyword>
<sequence length="505" mass="57771">MSMEQLKAMEYLLYLRGVYDVKDMPGVAGAPSSSSNLGLDFNSRVMVESMCNGEFIDKTVDDAWSFLAELAEQTHQWEPIRETMILSHDMGNSHELESDFDSNTNMNCMTRRVEALEKCRNANVIVPRSCTQTELHVCMSCDSSDHLIENCPELHGLRQSRTHHVDALYDTQDTHSQTCTPEWKNPCYNDDDELNFENSVSSPTRATENEYEPHVEKNEWTKDIKAVNREEYVDYSDYDMRLEDLVLHEDSILESCDSKLLDHSVETSIDNVSSNVDIHRNQYPDDFGTDLGLVQLFCESEHVTQLVCHLGNAEFFVDTNDNMHENNFDVSDSLPRLQHDVSSGFLMHETEIFDDDDSELGFVGLFNEYEHDIALVSDLGSVESCNDTDENNLDRFDSLLKSQHDCLNVGREHIKPTLWTVPSLGLDLCASQVLLDYFSAKYDTFEEPRLECVSLPVPYNVHYELDLVHNAPLKLVVNKAWILRRGDKEQRNGGQRQPGTNWHGE</sequence>
<evidence type="ECO:0000313" key="2">
    <source>
        <dbReference type="Proteomes" id="UP000316621"/>
    </source>
</evidence>
<dbReference type="Proteomes" id="UP000316621">
    <property type="component" value="Chromosome 3"/>
</dbReference>
<proteinExistence type="predicted"/>
<reference evidence="1 2" key="1">
    <citation type="journal article" date="2018" name="Science">
        <title>The opium poppy genome and morphinan production.</title>
        <authorList>
            <person name="Guo L."/>
            <person name="Winzer T."/>
            <person name="Yang X."/>
            <person name="Li Y."/>
            <person name="Ning Z."/>
            <person name="He Z."/>
            <person name="Teodor R."/>
            <person name="Lu Y."/>
            <person name="Bowser T.A."/>
            <person name="Graham I.A."/>
            <person name="Ye K."/>
        </authorList>
    </citation>
    <scope>NUCLEOTIDE SEQUENCE [LARGE SCALE GENOMIC DNA]</scope>
    <source>
        <strain evidence="2">cv. HN1</strain>
        <tissue evidence="1">Leaves</tissue>
    </source>
</reference>
<accession>A0A4Y7J1I5</accession>
<dbReference type="AlphaFoldDB" id="A0A4Y7J1I5"/>
<name>A0A4Y7J1I5_PAPSO</name>